<protein>
    <submittedName>
        <fullName evidence="1">Uncharacterized protein</fullName>
    </submittedName>
</protein>
<gene>
    <name evidence="1" type="ORF">S03H2_14477</name>
</gene>
<accession>X1GHF4</accession>
<proteinExistence type="predicted"/>
<evidence type="ECO:0000313" key="1">
    <source>
        <dbReference type="EMBL" id="GAH44265.1"/>
    </source>
</evidence>
<dbReference type="EMBL" id="BARU01007346">
    <property type="protein sequence ID" value="GAH44265.1"/>
    <property type="molecule type" value="Genomic_DNA"/>
</dbReference>
<dbReference type="AlphaFoldDB" id="X1GHF4"/>
<sequence length="54" mass="6450">MATSKIFNGKKYLFANGEKTKQAADWWAKYHRKQGYLVRVIKESGRYHVYTKPR</sequence>
<organism evidence="1">
    <name type="scientific">marine sediment metagenome</name>
    <dbReference type="NCBI Taxonomy" id="412755"/>
    <lineage>
        <taxon>unclassified sequences</taxon>
        <taxon>metagenomes</taxon>
        <taxon>ecological metagenomes</taxon>
    </lineage>
</organism>
<name>X1GHF4_9ZZZZ</name>
<reference evidence="1" key="1">
    <citation type="journal article" date="2014" name="Front. Microbiol.">
        <title>High frequency of phylogenetically diverse reductive dehalogenase-homologous genes in deep subseafloor sedimentary metagenomes.</title>
        <authorList>
            <person name="Kawai M."/>
            <person name="Futagami T."/>
            <person name="Toyoda A."/>
            <person name="Takaki Y."/>
            <person name="Nishi S."/>
            <person name="Hori S."/>
            <person name="Arai W."/>
            <person name="Tsubouchi T."/>
            <person name="Morono Y."/>
            <person name="Uchiyama I."/>
            <person name="Ito T."/>
            <person name="Fujiyama A."/>
            <person name="Inagaki F."/>
            <person name="Takami H."/>
        </authorList>
    </citation>
    <scope>NUCLEOTIDE SEQUENCE</scope>
    <source>
        <strain evidence="1">Expedition CK06-06</strain>
    </source>
</reference>
<comment type="caution">
    <text evidence="1">The sequence shown here is derived from an EMBL/GenBank/DDBJ whole genome shotgun (WGS) entry which is preliminary data.</text>
</comment>